<dbReference type="Gene3D" id="3.40.630.30">
    <property type="match status" value="1"/>
</dbReference>
<evidence type="ECO:0000313" key="3">
    <source>
        <dbReference type="Proteomes" id="UP000427636"/>
    </source>
</evidence>
<feature type="domain" description="N-acetyltransferase" evidence="1">
    <location>
        <begin position="1"/>
        <end position="154"/>
    </location>
</feature>
<dbReference type="Proteomes" id="UP000427636">
    <property type="component" value="Chromosome"/>
</dbReference>
<evidence type="ECO:0000313" key="2">
    <source>
        <dbReference type="EMBL" id="QGS08094.1"/>
    </source>
</evidence>
<dbReference type="InterPro" id="IPR016181">
    <property type="entry name" value="Acyl_CoA_acyltransferase"/>
</dbReference>
<dbReference type="PROSITE" id="PS51186">
    <property type="entry name" value="GNAT"/>
    <property type="match status" value="1"/>
</dbReference>
<dbReference type="RefSeq" id="WP_051108772.1">
    <property type="nucleotide sequence ID" value="NZ_CP046313.1"/>
</dbReference>
<reference evidence="2 3" key="1">
    <citation type="submission" date="2019-11" db="EMBL/GenBank/DDBJ databases">
        <title>FDA dAtabase for Regulatory Grade micrObial Sequences (FDA-ARGOS): Supporting development and validation of Infectious Disease Dx tests.</title>
        <authorList>
            <person name="Turner S."/>
            <person name="Byrd R."/>
            <person name="Tallon L."/>
            <person name="Sadzewicz L."/>
            <person name="Vavikolanu K."/>
            <person name="Mehta A."/>
            <person name="Aluvathingal J."/>
            <person name="Nadendla S."/>
            <person name="Myers T."/>
            <person name="Yan Y."/>
            <person name="Sichtig H."/>
        </authorList>
    </citation>
    <scope>NUCLEOTIDE SEQUENCE [LARGE SCALE GENOMIC DNA]</scope>
    <source>
        <strain evidence="2 3">FDAARGOS_742</strain>
    </source>
</reference>
<dbReference type="CDD" id="cd04301">
    <property type="entry name" value="NAT_SF"/>
    <property type="match status" value="1"/>
</dbReference>
<proteinExistence type="predicted"/>
<sequence>MQEFKKDFIHNNEVINEGFKLAEFAIEEWIQFNNNKDIATVTSGYVSAHTFFALVYGKIVGIVNARHNLNDYLLNYGGHIGYSVRKSERNKGYAKSMLKYACSYLFSLGLDKVLVTCNHENIASKKTIESCDGVLENIVKEDNSYKLRYWIYKK</sequence>
<dbReference type="InterPro" id="IPR000182">
    <property type="entry name" value="GNAT_dom"/>
</dbReference>
<dbReference type="SUPFAM" id="SSF55729">
    <property type="entry name" value="Acyl-CoA N-acyltransferases (Nat)"/>
    <property type="match status" value="1"/>
</dbReference>
<dbReference type="GeneID" id="85105042"/>
<dbReference type="PANTHER" id="PTHR39173:SF1">
    <property type="entry name" value="ACETYLTRANSFERASE"/>
    <property type="match status" value="1"/>
</dbReference>
<accession>A0ABX6FJW4</accession>
<keyword evidence="3" id="KW-1185">Reference proteome</keyword>
<gene>
    <name evidence="2" type="ORF">FOC50_07360</name>
</gene>
<name>A0ABX6FJW4_9BACL</name>
<evidence type="ECO:0000259" key="1">
    <source>
        <dbReference type="PROSITE" id="PS51186"/>
    </source>
</evidence>
<protein>
    <submittedName>
        <fullName evidence="2">GNAT family N-acetyltransferase</fullName>
    </submittedName>
</protein>
<dbReference type="EMBL" id="CP046313">
    <property type="protein sequence ID" value="QGS08094.1"/>
    <property type="molecule type" value="Genomic_DNA"/>
</dbReference>
<organism evidence="2 3">
    <name type="scientific">Gemella sanguinis</name>
    <dbReference type="NCBI Taxonomy" id="84135"/>
    <lineage>
        <taxon>Bacteria</taxon>
        <taxon>Bacillati</taxon>
        <taxon>Bacillota</taxon>
        <taxon>Bacilli</taxon>
        <taxon>Bacillales</taxon>
        <taxon>Gemellaceae</taxon>
        <taxon>Gemella</taxon>
    </lineage>
</organism>
<dbReference type="Pfam" id="PF00583">
    <property type="entry name" value="Acetyltransf_1"/>
    <property type="match status" value="1"/>
</dbReference>
<dbReference type="PANTHER" id="PTHR39173">
    <property type="entry name" value="ACETYLTRANSFERASE"/>
    <property type="match status" value="1"/>
</dbReference>